<reference evidence="1 2" key="1">
    <citation type="submission" date="2018-11" db="EMBL/GenBank/DDBJ databases">
        <title>Genome sequence of Apiotrichum porosum DSM 27194.</title>
        <authorList>
            <person name="Aliyu H."/>
            <person name="Gorte O."/>
            <person name="Ochsenreither K."/>
        </authorList>
    </citation>
    <scope>NUCLEOTIDE SEQUENCE [LARGE SCALE GENOMIC DNA]</scope>
    <source>
        <strain evidence="1 2">DSM 27194</strain>
    </source>
</reference>
<comment type="caution">
    <text evidence="1">The sequence shown here is derived from an EMBL/GenBank/DDBJ whole genome shotgun (WGS) entry which is preliminary data.</text>
</comment>
<keyword evidence="1" id="KW-0436">Ligase</keyword>
<dbReference type="GO" id="GO:0016874">
    <property type="term" value="F:ligase activity"/>
    <property type="evidence" value="ECO:0007669"/>
    <property type="project" value="UniProtKB-KW"/>
</dbReference>
<dbReference type="STRING" id="105984.A0A427Y691"/>
<protein>
    <submittedName>
        <fullName evidence="1">Biotin/lipoate A/B protein ligase</fullName>
    </submittedName>
</protein>
<dbReference type="EMBL" id="RSCE01000002">
    <property type="protein sequence ID" value="RSH86607.1"/>
    <property type="molecule type" value="Genomic_DNA"/>
</dbReference>
<organism evidence="1 2">
    <name type="scientific">Apiotrichum porosum</name>
    <dbReference type="NCBI Taxonomy" id="105984"/>
    <lineage>
        <taxon>Eukaryota</taxon>
        <taxon>Fungi</taxon>
        <taxon>Dikarya</taxon>
        <taxon>Basidiomycota</taxon>
        <taxon>Agaricomycotina</taxon>
        <taxon>Tremellomycetes</taxon>
        <taxon>Trichosporonales</taxon>
        <taxon>Trichosporonaceae</taxon>
        <taxon>Apiotrichum</taxon>
    </lineage>
</organism>
<dbReference type="RefSeq" id="XP_028479392.1">
    <property type="nucleotide sequence ID" value="XM_028620420.1"/>
</dbReference>
<dbReference type="OrthoDB" id="201621at2759"/>
<dbReference type="PANTHER" id="PTHR12561:SF3">
    <property type="entry name" value="LIPOYLTRANSFERASE 1, MITOCHONDRIAL"/>
    <property type="match status" value="1"/>
</dbReference>
<dbReference type="Gene3D" id="3.30.930.10">
    <property type="entry name" value="Bira Bifunctional Protein, Domain 2"/>
    <property type="match status" value="1"/>
</dbReference>
<gene>
    <name evidence="1" type="primary">AIM22_1</name>
    <name evidence="1" type="ORF">EHS24_004877</name>
</gene>
<dbReference type="InterPro" id="IPR004562">
    <property type="entry name" value="LipoylTrfase_LipoateP_Ligase"/>
</dbReference>
<dbReference type="InterPro" id="IPR045864">
    <property type="entry name" value="aa-tRNA-synth_II/BPL/LPL"/>
</dbReference>
<dbReference type="PANTHER" id="PTHR12561">
    <property type="entry name" value="LIPOATE-PROTEIN LIGASE"/>
    <property type="match status" value="1"/>
</dbReference>
<accession>A0A427Y691</accession>
<dbReference type="GeneID" id="39589420"/>
<name>A0A427Y691_9TREE</name>
<evidence type="ECO:0000313" key="2">
    <source>
        <dbReference type="Proteomes" id="UP000279236"/>
    </source>
</evidence>
<dbReference type="GO" id="GO:0017118">
    <property type="term" value="F:lipoyltransferase activity"/>
    <property type="evidence" value="ECO:0007669"/>
    <property type="project" value="TreeGrafter"/>
</dbReference>
<dbReference type="GO" id="GO:0005739">
    <property type="term" value="C:mitochondrion"/>
    <property type="evidence" value="ECO:0007669"/>
    <property type="project" value="TreeGrafter"/>
</dbReference>
<dbReference type="GO" id="GO:0009249">
    <property type="term" value="P:protein lipoylation"/>
    <property type="evidence" value="ECO:0007669"/>
    <property type="project" value="InterPro"/>
</dbReference>
<proteinExistence type="predicted"/>
<sequence length="215" mass="23437">MLISSELSSLGKALHSDSPNMETKGVASHRAPVSTLNAHRTGDEISHDAFVTALREEFAATYPGTMPVTVVEEKDVDLPKVWDDVADIKSWEWQYGQTPEFTNLITADLSFGRVTAHVHSRHALIQSLVLELYPLNSEASDAAQDALDRIGLALAGTRYESLEDAETILGDSVRADIAGEVLAWLRGAITPELYNTLILNLDNVRPVSVTTPTDL</sequence>
<dbReference type="SUPFAM" id="SSF55681">
    <property type="entry name" value="Class II aaRS and biotin synthetases"/>
    <property type="match status" value="1"/>
</dbReference>
<evidence type="ECO:0000313" key="1">
    <source>
        <dbReference type="EMBL" id="RSH86607.1"/>
    </source>
</evidence>
<dbReference type="Proteomes" id="UP000279236">
    <property type="component" value="Unassembled WGS sequence"/>
</dbReference>
<dbReference type="AlphaFoldDB" id="A0A427Y691"/>
<keyword evidence="2" id="KW-1185">Reference proteome</keyword>